<evidence type="ECO:0000256" key="3">
    <source>
        <dbReference type="ARBA" id="ARBA00048782"/>
    </source>
</evidence>
<dbReference type="Proteomes" id="UP000823790">
    <property type="component" value="Unassembled WGS sequence"/>
</dbReference>
<evidence type="ECO:0000259" key="6">
    <source>
        <dbReference type="Pfam" id="PF01625"/>
    </source>
</evidence>
<comment type="catalytic activity">
    <reaction evidence="3 4">
        <text>[thioredoxin]-disulfide + L-methionine + H2O = L-methionine (S)-S-oxide + [thioredoxin]-dithiol</text>
        <dbReference type="Rhea" id="RHEA:19993"/>
        <dbReference type="Rhea" id="RHEA-COMP:10698"/>
        <dbReference type="Rhea" id="RHEA-COMP:10700"/>
        <dbReference type="ChEBI" id="CHEBI:15377"/>
        <dbReference type="ChEBI" id="CHEBI:29950"/>
        <dbReference type="ChEBI" id="CHEBI:50058"/>
        <dbReference type="ChEBI" id="CHEBI:57844"/>
        <dbReference type="ChEBI" id="CHEBI:58772"/>
        <dbReference type="EC" id="1.8.4.11"/>
    </reaction>
</comment>
<dbReference type="HAMAP" id="MF_01401">
    <property type="entry name" value="MsrA"/>
    <property type="match status" value="1"/>
</dbReference>
<dbReference type="EC" id="1.8.4.11" evidence="4"/>
<dbReference type="EMBL" id="JAGJRS010000034">
    <property type="protein sequence ID" value="MBP1475842.1"/>
    <property type="molecule type" value="Genomic_DNA"/>
</dbReference>
<feature type="domain" description="Peptide methionine sulphoxide reductase MsrA" evidence="6">
    <location>
        <begin position="50"/>
        <end position="201"/>
    </location>
</feature>
<sequence>MSNRWFPLIPLAVALLAGCGVSGPATADGVANLPDPRLDPAPIRPGEQVAVFAGGCFWGVEAVFDHVRGVREAWSGYAGGAADTATYAQVSDGDTGHAESVKVVYDPAKVSYGQLLKVFFSVAHDPTQLNRQGPDVGNQYRSAIFYATPEQQQVAQAYITQLTAAHAFAAPIVTQVVPLKGFYAAEGYHQDFAAQHPDNAYIVYNDAPKVAHLKQWLPALYRPREQLVQVRLH</sequence>
<dbReference type="RefSeq" id="WP_209623133.1">
    <property type="nucleotide sequence ID" value="NZ_JAGJRS010000034.1"/>
</dbReference>
<dbReference type="Gene3D" id="3.30.1060.10">
    <property type="entry name" value="Peptide methionine sulphoxide reductase MsrA"/>
    <property type="match status" value="1"/>
</dbReference>
<evidence type="ECO:0000256" key="1">
    <source>
        <dbReference type="ARBA" id="ARBA00023002"/>
    </source>
</evidence>
<dbReference type="PANTHER" id="PTHR43774:SF1">
    <property type="entry name" value="PEPTIDE METHIONINE SULFOXIDE REDUCTASE MSRA 2"/>
    <property type="match status" value="1"/>
</dbReference>
<dbReference type="PROSITE" id="PS51257">
    <property type="entry name" value="PROKAR_LIPOPROTEIN"/>
    <property type="match status" value="1"/>
</dbReference>
<dbReference type="NCBIfam" id="TIGR00401">
    <property type="entry name" value="msrA"/>
    <property type="match status" value="1"/>
</dbReference>
<evidence type="ECO:0000313" key="8">
    <source>
        <dbReference type="Proteomes" id="UP000823790"/>
    </source>
</evidence>
<dbReference type="SUPFAM" id="SSF55068">
    <property type="entry name" value="Peptide methionine sulfoxide reductase"/>
    <property type="match status" value="1"/>
</dbReference>
<reference evidence="7 8" key="1">
    <citation type="submission" date="2021-04" db="EMBL/GenBank/DDBJ databases">
        <authorList>
            <person name="Huq M.A."/>
        </authorList>
    </citation>
    <scope>NUCLEOTIDE SEQUENCE [LARGE SCALE GENOMIC DNA]</scope>
    <source>
        <strain evidence="7 8">MAH-13</strain>
    </source>
</reference>
<gene>
    <name evidence="4 7" type="primary">msrA</name>
    <name evidence="7" type="ORF">J7I44_16195</name>
</gene>
<feature type="active site" evidence="4">
    <location>
        <position position="56"/>
    </location>
</feature>
<keyword evidence="8" id="KW-1185">Reference proteome</keyword>
<comment type="function">
    <text evidence="4">Has an important function as a repair enzyme for proteins that have been inactivated by oxidation. Catalyzes the reversible oxidation-reduction of methionine sulfoxide in proteins to methionine.</text>
</comment>
<dbReference type="PANTHER" id="PTHR43774">
    <property type="entry name" value="PEPTIDE METHIONINE SULFOXIDE REDUCTASE"/>
    <property type="match status" value="1"/>
</dbReference>
<comment type="similarity">
    <text evidence="4">Belongs to the MsrA Met sulfoxide reductase family.</text>
</comment>
<evidence type="ECO:0000256" key="5">
    <source>
        <dbReference type="SAM" id="SignalP"/>
    </source>
</evidence>
<evidence type="ECO:0000256" key="4">
    <source>
        <dbReference type="HAMAP-Rule" id="MF_01401"/>
    </source>
</evidence>
<name>A0ABS4DS04_9GAMM</name>
<evidence type="ECO:0000256" key="2">
    <source>
        <dbReference type="ARBA" id="ARBA00047806"/>
    </source>
</evidence>
<organism evidence="7 8">
    <name type="scientific">Frateuria flava</name>
    <dbReference type="NCBI Taxonomy" id="2821489"/>
    <lineage>
        <taxon>Bacteria</taxon>
        <taxon>Pseudomonadati</taxon>
        <taxon>Pseudomonadota</taxon>
        <taxon>Gammaproteobacteria</taxon>
        <taxon>Lysobacterales</taxon>
        <taxon>Rhodanobacteraceae</taxon>
        <taxon>Frateuria</taxon>
    </lineage>
</organism>
<comment type="catalytic activity">
    <reaction evidence="2 4">
        <text>L-methionyl-[protein] + [thioredoxin]-disulfide + H2O = L-methionyl-(S)-S-oxide-[protein] + [thioredoxin]-dithiol</text>
        <dbReference type="Rhea" id="RHEA:14217"/>
        <dbReference type="Rhea" id="RHEA-COMP:10698"/>
        <dbReference type="Rhea" id="RHEA-COMP:10700"/>
        <dbReference type="Rhea" id="RHEA-COMP:12313"/>
        <dbReference type="Rhea" id="RHEA-COMP:12315"/>
        <dbReference type="ChEBI" id="CHEBI:15377"/>
        <dbReference type="ChEBI" id="CHEBI:16044"/>
        <dbReference type="ChEBI" id="CHEBI:29950"/>
        <dbReference type="ChEBI" id="CHEBI:44120"/>
        <dbReference type="ChEBI" id="CHEBI:50058"/>
        <dbReference type="EC" id="1.8.4.11"/>
    </reaction>
</comment>
<feature type="chain" id="PRO_5045363693" description="Peptide methionine sulfoxide reductase MsrA" evidence="5">
    <location>
        <begin position="28"/>
        <end position="233"/>
    </location>
</feature>
<comment type="caution">
    <text evidence="7">The sequence shown here is derived from an EMBL/GenBank/DDBJ whole genome shotgun (WGS) entry which is preliminary data.</text>
</comment>
<proteinExistence type="inferred from homology"/>
<dbReference type="InterPro" id="IPR002569">
    <property type="entry name" value="Met_Sox_Rdtase_MsrA_dom"/>
</dbReference>
<keyword evidence="1 4" id="KW-0560">Oxidoreductase</keyword>
<accession>A0ABS4DS04</accession>
<dbReference type="GO" id="GO:0008113">
    <property type="term" value="F:peptide-methionine (S)-S-oxide reductase activity"/>
    <property type="evidence" value="ECO:0007669"/>
    <property type="project" value="UniProtKB-EC"/>
</dbReference>
<evidence type="ECO:0000313" key="7">
    <source>
        <dbReference type="EMBL" id="MBP1475842.1"/>
    </source>
</evidence>
<dbReference type="Pfam" id="PF01625">
    <property type="entry name" value="PMSR"/>
    <property type="match status" value="1"/>
</dbReference>
<protein>
    <recommendedName>
        <fullName evidence="4">Peptide methionine sulfoxide reductase MsrA</fullName>
        <shortName evidence="4">Protein-methionine-S-oxide reductase</shortName>
        <ecNumber evidence="4">1.8.4.11</ecNumber>
    </recommendedName>
    <alternativeName>
        <fullName evidence="4">Peptide-methionine (S)-S-oxide reductase</fullName>
        <shortName evidence="4">Peptide Met(O) reductase</shortName>
    </alternativeName>
</protein>
<keyword evidence="5" id="KW-0732">Signal</keyword>
<feature type="signal peptide" evidence="5">
    <location>
        <begin position="1"/>
        <end position="27"/>
    </location>
</feature>
<dbReference type="InterPro" id="IPR036509">
    <property type="entry name" value="Met_Sox_Rdtase_MsrA_sf"/>
</dbReference>